<dbReference type="Proteomes" id="UP000036700">
    <property type="component" value="Chromosome"/>
</dbReference>
<dbReference type="InterPro" id="IPR022385">
    <property type="entry name" value="Rhs_assc_core"/>
</dbReference>
<evidence type="ECO:0008006" key="3">
    <source>
        <dbReference type="Google" id="ProtNLM"/>
    </source>
</evidence>
<dbReference type="InterPro" id="IPR050708">
    <property type="entry name" value="T6SS_VgrG/RHS"/>
</dbReference>
<reference evidence="2" key="1">
    <citation type="submission" date="2015-06" db="EMBL/GenBank/DDBJ databases">
        <authorList>
            <person name="Hoefler B.C."/>
            <person name="Straight P.D."/>
        </authorList>
    </citation>
    <scope>NUCLEOTIDE SEQUENCE [LARGE SCALE GENOMIC DNA]</scope>
    <source>
        <strain evidence="2">DSM 25325</strain>
    </source>
</reference>
<dbReference type="NCBIfam" id="TIGR03696">
    <property type="entry name" value="Rhs_assc_core"/>
    <property type="match status" value="1"/>
</dbReference>
<sequence>MWPAPPRRDGQARPAPESTCYLPGLEIRRAATQQYLVVVAQAGSQMARVLRWRAGRPPSLPDNQVRFALSDALASTTQELDASAAQLTRESYYPFGGTACWMARHQCEARYKTTRHAGKERDASGLSYYGFRYYAPWLGRWLNTDPAGPVDGPNLFAMTGNNPTSRTDMLGLITWPERWRAAGAAFLRDGASTLAGAVARYGISFGLGTVAGSGPANAVLTAVGATAGAVAGGYAGAGLGSRAADALPETYANNRGVRFILAGGGALSGAVTGAMPSLLGYFTNPGGLNPEAIRQIGSLVYAGVRDTSQQTVAELGPRVAWSGSPSAVGVAASMGPYSVALAGVGALRPHLPRWVDGTFSTALIEGLDGAGGTLVRSLRSDTRYVDGSNRLSVPDPRGTMHAALMRMNGSTVIQGLDGALAHGGTPADANAAGVVGRITTLPTEWRTYVGTQVQQGIAEVFHTQRWGGFSGDAATLSAPDDWDHPASPLDPSIELRAVWNLDQEGLTQAGARRA</sequence>
<protein>
    <recommendedName>
        <fullName evidence="3">RHS repeat-associated core domain-containing protein</fullName>
    </recommendedName>
</protein>
<organism evidence="1 2">
    <name type="scientific">Pandoraea thiooxydans</name>
    <dbReference type="NCBI Taxonomy" id="445709"/>
    <lineage>
        <taxon>Bacteria</taxon>
        <taxon>Pseudomonadati</taxon>
        <taxon>Pseudomonadota</taxon>
        <taxon>Betaproteobacteria</taxon>
        <taxon>Burkholderiales</taxon>
        <taxon>Burkholderiaceae</taxon>
        <taxon>Pandoraea</taxon>
    </lineage>
</organism>
<dbReference type="KEGG" id="ptx:ABW99_03790"/>
<evidence type="ECO:0000313" key="1">
    <source>
        <dbReference type="EMBL" id="ALX34861.1"/>
    </source>
</evidence>
<proteinExistence type="predicted"/>
<dbReference type="RefSeq" id="WP_062551259.1">
    <property type="nucleotide sequence ID" value="NZ_CP011568.3"/>
</dbReference>
<dbReference type="Gene3D" id="2.180.10.10">
    <property type="entry name" value="RHS repeat-associated core"/>
    <property type="match status" value="1"/>
</dbReference>
<name>A0A0U3VLT3_9BURK</name>
<dbReference type="PANTHER" id="PTHR32305:SF15">
    <property type="entry name" value="PROTEIN RHSA-RELATED"/>
    <property type="match status" value="1"/>
</dbReference>
<dbReference type="STRING" id="445709.ABW99_03790"/>
<keyword evidence="2" id="KW-1185">Reference proteome</keyword>
<accession>A0A0U3VLT3</accession>
<gene>
    <name evidence="1" type="ORF">ABW99_03790</name>
</gene>
<dbReference type="PANTHER" id="PTHR32305">
    <property type="match status" value="1"/>
</dbReference>
<dbReference type="EMBL" id="CP011568">
    <property type="protein sequence ID" value="ALX34861.1"/>
    <property type="molecule type" value="Genomic_DNA"/>
</dbReference>
<dbReference type="AlphaFoldDB" id="A0A0U3VLT3"/>
<evidence type="ECO:0000313" key="2">
    <source>
        <dbReference type="Proteomes" id="UP000036700"/>
    </source>
</evidence>